<dbReference type="Proteomes" id="UP000470771">
    <property type="component" value="Unassembled WGS sequence"/>
</dbReference>
<protein>
    <recommendedName>
        <fullName evidence="3">Capsule assembly protein Wzi</fullName>
    </recommendedName>
</protein>
<evidence type="ECO:0008006" key="3">
    <source>
        <dbReference type="Google" id="ProtNLM"/>
    </source>
</evidence>
<name>A0A6N9NDU4_9FLAO</name>
<dbReference type="InterPro" id="IPR038636">
    <property type="entry name" value="Wzi_sf"/>
</dbReference>
<evidence type="ECO:0000313" key="1">
    <source>
        <dbReference type="EMBL" id="NBG64778.1"/>
    </source>
</evidence>
<dbReference type="EMBL" id="WWNE01000003">
    <property type="protein sequence ID" value="NBG64778.1"/>
    <property type="molecule type" value="Genomic_DNA"/>
</dbReference>
<comment type="caution">
    <text evidence="1">The sequence shown here is derived from an EMBL/GenBank/DDBJ whole genome shotgun (WGS) entry which is preliminary data.</text>
</comment>
<keyword evidence="2" id="KW-1185">Reference proteome</keyword>
<proteinExistence type="predicted"/>
<accession>A0A6N9NDU4</accession>
<evidence type="ECO:0000313" key="2">
    <source>
        <dbReference type="Proteomes" id="UP000470771"/>
    </source>
</evidence>
<dbReference type="Gene3D" id="2.40.160.130">
    <property type="entry name" value="Capsule assembly protein Wzi"/>
    <property type="match status" value="1"/>
</dbReference>
<sequence length="530" mass="61155">MFFRIKLYIFLSCLFVSITVVSQPLNSRIGLLPIELESKLSDRLDHHTSIQPFRMNELNVNQFDSSLVSLAFKQHLYSRMGSRLSFYVQPYIQAAASTAINYNQDFLFGAGVGVDLAATYKSKWAFGLVYARILNDNLPYLNNPHSRNYSPGMSEIKSLANGIFHSQFLQSYLSFSPNTHFNFELGNGKQFIGEGYRSLLLSDNANNSPYFKLNVNFWRLSYTNIWAMHQSIYENTQPIVFLNSSKFKRKYSASHYLDWNISKTFSIGLFETVVWQAKDSLYNRGFDVNYANPIIFYRPVEFSVGSPDNVLVGLNLKITPFKNQILYGQILLDEFLLDEIKADVKYLINEDTTTNSRWWGNKYGFQIGWKGYWRWNEGIVRTRVEYNLVRPYTYAHSSPVQSYTNFGQSLAHPNGANFSEILAELKYEKDRITINSTLFYLHQGISGEFQNFGDNPNTSNISRNSEYGNSLHQGNEAKVLTAKIDFAYRLFEKSNIQSFVGVWNQKVNDKNITLFSLGLRTNLFRTSQEQ</sequence>
<reference evidence="1 2" key="1">
    <citation type="submission" date="2019-12" db="EMBL/GenBank/DDBJ databases">
        <authorList>
            <person name="Zhao J."/>
        </authorList>
    </citation>
    <scope>NUCLEOTIDE SEQUENCE [LARGE SCALE GENOMIC DNA]</scope>
    <source>
        <strain evidence="1 2">S-15</strain>
    </source>
</reference>
<gene>
    <name evidence="1" type="ORF">GQN54_01525</name>
</gene>
<organism evidence="1 2">
    <name type="scientific">Acidiluteibacter ferrifornacis</name>
    <dbReference type="NCBI Taxonomy" id="2692424"/>
    <lineage>
        <taxon>Bacteria</taxon>
        <taxon>Pseudomonadati</taxon>
        <taxon>Bacteroidota</taxon>
        <taxon>Flavobacteriia</taxon>
        <taxon>Flavobacteriales</taxon>
        <taxon>Cryomorphaceae</taxon>
        <taxon>Acidiluteibacter</taxon>
    </lineage>
</organism>
<dbReference type="AlphaFoldDB" id="A0A6N9NDU4"/>